<gene>
    <name evidence="1" type="ORF">HPB52_019529</name>
</gene>
<evidence type="ECO:0000313" key="1">
    <source>
        <dbReference type="EMBL" id="KAH7948226.1"/>
    </source>
</evidence>
<accession>A0A9D4STA0</accession>
<evidence type="ECO:0000313" key="2">
    <source>
        <dbReference type="Proteomes" id="UP000821837"/>
    </source>
</evidence>
<reference evidence="1" key="2">
    <citation type="submission" date="2021-09" db="EMBL/GenBank/DDBJ databases">
        <authorList>
            <person name="Jia N."/>
            <person name="Wang J."/>
            <person name="Shi W."/>
            <person name="Du L."/>
            <person name="Sun Y."/>
            <person name="Zhan W."/>
            <person name="Jiang J."/>
            <person name="Wang Q."/>
            <person name="Zhang B."/>
            <person name="Ji P."/>
            <person name="Sakyi L.B."/>
            <person name="Cui X."/>
            <person name="Yuan T."/>
            <person name="Jiang B."/>
            <person name="Yang W."/>
            <person name="Lam T.T.-Y."/>
            <person name="Chang Q."/>
            <person name="Ding S."/>
            <person name="Wang X."/>
            <person name="Zhu J."/>
            <person name="Ruan X."/>
            <person name="Zhao L."/>
            <person name="Wei J."/>
            <person name="Que T."/>
            <person name="Du C."/>
            <person name="Cheng J."/>
            <person name="Dai P."/>
            <person name="Han X."/>
            <person name="Huang E."/>
            <person name="Gao Y."/>
            <person name="Liu J."/>
            <person name="Shao H."/>
            <person name="Ye R."/>
            <person name="Li L."/>
            <person name="Wei W."/>
            <person name="Wang X."/>
            <person name="Wang C."/>
            <person name="Huo Q."/>
            <person name="Li W."/>
            <person name="Guo W."/>
            <person name="Chen H."/>
            <person name="Chen S."/>
            <person name="Zhou L."/>
            <person name="Zhou L."/>
            <person name="Ni X."/>
            <person name="Tian J."/>
            <person name="Zhou Y."/>
            <person name="Sheng Y."/>
            <person name="Liu T."/>
            <person name="Pan Y."/>
            <person name="Xia L."/>
            <person name="Li J."/>
            <person name="Zhao F."/>
            <person name="Cao W."/>
        </authorList>
    </citation>
    <scope>NUCLEOTIDE SEQUENCE</scope>
    <source>
        <strain evidence="1">Rsan-2018</strain>
        <tissue evidence="1">Larvae</tissue>
    </source>
</reference>
<dbReference type="EMBL" id="JABSTV010001252">
    <property type="protein sequence ID" value="KAH7948226.1"/>
    <property type="molecule type" value="Genomic_DNA"/>
</dbReference>
<dbReference type="AlphaFoldDB" id="A0A9D4STA0"/>
<dbReference type="Proteomes" id="UP000821837">
    <property type="component" value="Chromosome 6"/>
</dbReference>
<sequence>MSHGKDHDDSAVVQWKGQLDLDRPCGAVSSDEACWLCEDFPAWNTVIYAVYLELAETAPGTLRLRFEPDRFEKKDVFEAAALNFYARLNLRDVDAVIGLETLYINIDRPSQRCAAEIDALLKRNRNTLKSVEIFDCRPGRHKLRMVEHLAACEFLELRNVDVDGMLSLLRGSTTLKEATVNPIDPLASFPHRQSS</sequence>
<comment type="caution">
    <text evidence="1">The sequence shown here is derived from an EMBL/GenBank/DDBJ whole genome shotgun (WGS) entry which is preliminary data.</text>
</comment>
<organism evidence="1 2">
    <name type="scientific">Rhipicephalus sanguineus</name>
    <name type="common">Brown dog tick</name>
    <name type="synonym">Ixodes sanguineus</name>
    <dbReference type="NCBI Taxonomy" id="34632"/>
    <lineage>
        <taxon>Eukaryota</taxon>
        <taxon>Metazoa</taxon>
        <taxon>Ecdysozoa</taxon>
        <taxon>Arthropoda</taxon>
        <taxon>Chelicerata</taxon>
        <taxon>Arachnida</taxon>
        <taxon>Acari</taxon>
        <taxon>Parasitiformes</taxon>
        <taxon>Ixodida</taxon>
        <taxon>Ixodoidea</taxon>
        <taxon>Ixodidae</taxon>
        <taxon>Rhipicephalinae</taxon>
        <taxon>Rhipicephalus</taxon>
        <taxon>Rhipicephalus</taxon>
    </lineage>
</organism>
<keyword evidence="2" id="KW-1185">Reference proteome</keyword>
<reference evidence="1" key="1">
    <citation type="journal article" date="2020" name="Cell">
        <title>Large-Scale Comparative Analyses of Tick Genomes Elucidate Their Genetic Diversity and Vector Capacities.</title>
        <authorList>
            <consortium name="Tick Genome and Microbiome Consortium (TIGMIC)"/>
            <person name="Jia N."/>
            <person name="Wang J."/>
            <person name="Shi W."/>
            <person name="Du L."/>
            <person name="Sun Y."/>
            <person name="Zhan W."/>
            <person name="Jiang J.F."/>
            <person name="Wang Q."/>
            <person name="Zhang B."/>
            <person name="Ji P."/>
            <person name="Bell-Sakyi L."/>
            <person name="Cui X.M."/>
            <person name="Yuan T.T."/>
            <person name="Jiang B.G."/>
            <person name="Yang W.F."/>
            <person name="Lam T.T."/>
            <person name="Chang Q.C."/>
            <person name="Ding S.J."/>
            <person name="Wang X.J."/>
            <person name="Zhu J.G."/>
            <person name="Ruan X.D."/>
            <person name="Zhao L."/>
            <person name="Wei J.T."/>
            <person name="Ye R.Z."/>
            <person name="Que T.C."/>
            <person name="Du C.H."/>
            <person name="Zhou Y.H."/>
            <person name="Cheng J.X."/>
            <person name="Dai P.F."/>
            <person name="Guo W.B."/>
            <person name="Han X.H."/>
            <person name="Huang E.J."/>
            <person name="Li L.F."/>
            <person name="Wei W."/>
            <person name="Gao Y.C."/>
            <person name="Liu J.Z."/>
            <person name="Shao H.Z."/>
            <person name="Wang X."/>
            <person name="Wang C.C."/>
            <person name="Yang T.C."/>
            <person name="Huo Q.B."/>
            <person name="Li W."/>
            <person name="Chen H.Y."/>
            <person name="Chen S.E."/>
            <person name="Zhou L.G."/>
            <person name="Ni X.B."/>
            <person name="Tian J.H."/>
            <person name="Sheng Y."/>
            <person name="Liu T."/>
            <person name="Pan Y.S."/>
            <person name="Xia L.Y."/>
            <person name="Li J."/>
            <person name="Zhao F."/>
            <person name="Cao W.C."/>
        </authorList>
    </citation>
    <scope>NUCLEOTIDE SEQUENCE</scope>
    <source>
        <strain evidence="1">Rsan-2018</strain>
    </source>
</reference>
<protein>
    <submittedName>
        <fullName evidence="1">Uncharacterized protein</fullName>
    </submittedName>
</protein>
<proteinExistence type="predicted"/>
<name>A0A9D4STA0_RHISA</name>